<dbReference type="EMBL" id="CM042882">
    <property type="protein sequence ID" value="KAI4379049.1"/>
    <property type="molecule type" value="Genomic_DNA"/>
</dbReference>
<dbReference type="Proteomes" id="UP001057402">
    <property type="component" value="Chromosome 3"/>
</dbReference>
<reference evidence="2" key="1">
    <citation type="journal article" date="2023" name="Front. Plant Sci.">
        <title>Chromosomal-level genome assembly of Melastoma candidum provides insights into trichome evolution.</title>
        <authorList>
            <person name="Zhong Y."/>
            <person name="Wu W."/>
            <person name="Sun C."/>
            <person name="Zou P."/>
            <person name="Liu Y."/>
            <person name="Dai S."/>
            <person name="Zhou R."/>
        </authorList>
    </citation>
    <scope>NUCLEOTIDE SEQUENCE [LARGE SCALE GENOMIC DNA]</scope>
</reference>
<keyword evidence="2" id="KW-1185">Reference proteome</keyword>
<evidence type="ECO:0000313" key="2">
    <source>
        <dbReference type="Proteomes" id="UP001057402"/>
    </source>
</evidence>
<accession>A0ACB9RJL0</accession>
<protein>
    <submittedName>
        <fullName evidence="1">Uncharacterized protein</fullName>
    </submittedName>
</protein>
<comment type="caution">
    <text evidence="1">The sequence shown here is derived from an EMBL/GenBank/DDBJ whole genome shotgun (WGS) entry which is preliminary data.</text>
</comment>
<organism evidence="1 2">
    <name type="scientific">Melastoma candidum</name>
    <dbReference type="NCBI Taxonomy" id="119954"/>
    <lineage>
        <taxon>Eukaryota</taxon>
        <taxon>Viridiplantae</taxon>
        <taxon>Streptophyta</taxon>
        <taxon>Embryophyta</taxon>
        <taxon>Tracheophyta</taxon>
        <taxon>Spermatophyta</taxon>
        <taxon>Magnoliopsida</taxon>
        <taxon>eudicotyledons</taxon>
        <taxon>Gunneridae</taxon>
        <taxon>Pentapetalae</taxon>
        <taxon>rosids</taxon>
        <taxon>malvids</taxon>
        <taxon>Myrtales</taxon>
        <taxon>Melastomataceae</taxon>
        <taxon>Melastomatoideae</taxon>
        <taxon>Melastomateae</taxon>
        <taxon>Melastoma</taxon>
    </lineage>
</organism>
<proteinExistence type="predicted"/>
<sequence length="274" mass="30327">MGSCGGRGNGTTTVRQYVRSKVPRLRWTPELHRCFLFAIDRLGGQDKATPKLVLQMMDVQGLTISHVKSHLQMYRSMKNDHLSRQDKNCTPERRKLSLSGQTVRDDGCSNREHDGDGQDEASDGFPRPLYKRPRMHKSAERECPHRLTWLGSFGCTVVTPHCDVQPLDQEGAAGFGWLCGQGVGSLVRKVNTSGSEPMPNLPLRHPLEEFEEADSRDCNLSLSLSLPHPSTRRNNGGSSASESSEAAISFCSRLRDPSQEICINLDLSIALVGN</sequence>
<evidence type="ECO:0000313" key="1">
    <source>
        <dbReference type="EMBL" id="KAI4379049.1"/>
    </source>
</evidence>
<name>A0ACB9RJL0_9MYRT</name>
<gene>
    <name evidence="1" type="ORF">MLD38_005393</name>
</gene>